<dbReference type="EMBL" id="JAOYFB010000004">
    <property type="protein sequence ID" value="KAK4013205.1"/>
    <property type="molecule type" value="Genomic_DNA"/>
</dbReference>
<keyword evidence="2" id="KW-1185">Reference proteome</keyword>
<dbReference type="Proteomes" id="UP001234178">
    <property type="component" value="Unassembled WGS sequence"/>
</dbReference>
<protein>
    <recommendedName>
        <fullName evidence="3">DUF4806 domain-containing protein</fullName>
    </recommendedName>
</protein>
<gene>
    <name evidence="1" type="ORF">OUZ56_025439</name>
</gene>
<name>A0ABQ9ZJU6_9CRUS</name>
<evidence type="ECO:0008006" key="3">
    <source>
        <dbReference type="Google" id="ProtNLM"/>
    </source>
</evidence>
<evidence type="ECO:0000313" key="1">
    <source>
        <dbReference type="EMBL" id="KAK4013205.1"/>
    </source>
</evidence>
<accession>A0ABQ9ZJU6</accession>
<organism evidence="1 2">
    <name type="scientific">Daphnia magna</name>
    <dbReference type="NCBI Taxonomy" id="35525"/>
    <lineage>
        <taxon>Eukaryota</taxon>
        <taxon>Metazoa</taxon>
        <taxon>Ecdysozoa</taxon>
        <taxon>Arthropoda</taxon>
        <taxon>Crustacea</taxon>
        <taxon>Branchiopoda</taxon>
        <taxon>Diplostraca</taxon>
        <taxon>Cladocera</taxon>
        <taxon>Anomopoda</taxon>
        <taxon>Daphniidae</taxon>
        <taxon>Daphnia</taxon>
    </lineage>
</organism>
<evidence type="ECO:0000313" key="2">
    <source>
        <dbReference type="Proteomes" id="UP001234178"/>
    </source>
</evidence>
<proteinExistence type="predicted"/>
<comment type="caution">
    <text evidence="1">The sequence shown here is derived from an EMBL/GenBank/DDBJ whole genome shotgun (WGS) entry which is preliminary data.</text>
</comment>
<reference evidence="1 2" key="1">
    <citation type="journal article" date="2023" name="Nucleic Acids Res.">
        <title>The hologenome of Daphnia magna reveals possible DNA methylation and microbiome-mediated evolution of the host genome.</title>
        <authorList>
            <person name="Chaturvedi A."/>
            <person name="Li X."/>
            <person name="Dhandapani V."/>
            <person name="Marshall H."/>
            <person name="Kissane S."/>
            <person name="Cuenca-Cambronero M."/>
            <person name="Asole G."/>
            <person name="Calvet F."/>
            <person name="Ruiz-Romero M."/>
            <person name="Marangio P."/>
            <person name="Guigo R."/>
            <person name="Rago D."/>
            <person name="Mirbahai L."/>
            <person name="Eastwood N."/>
            <person name="Colbourne J.K."/>
            <person name="Zhou J."/>
            <person name="Mallon E."/>
            <person name="Orsini L."/>
        </authorList>
    </citation>
    <scope>NUCLEOTIDE SEQUENCE [LARGE SCALE GENOMIC DNA]</scope>
    <source>
        <strain evidence="1">LRV0_1</strain>
    </source>
</reference>
<sequence length="160" mass="18837">MMFFVVQIIESNEIVVVPVHWYQFSDNKCAWPIKDAQNRAEREEVFSTRWPRYNAKIRIIRSLGGTDLGKVLRTAWRYFMSDKLLNQLTWKGQHKANRKKPKDIKGLQTYRLPSMQLKKKVEFNPTFCLSDLNKLSVEFVTKAGTRLAAKQKKLVENKDM</sequence>